<keyword evidence="2" id="KW-1185">Reference proteome</keyword>
<reference evidence="1 2" key="2">
    <citation type="journal article" date="2022" name="Mol. Biol. Evol.">
        <title>Comparative Genomics Reveals Insights into the Divergent Evolution of Astigmatic Mites and Household Pest Adaptations.</title>
        <authorList>
            <person name="Xiong Q."/>
            <person name="Wan A.T."/>
            <person name="Liu X."/>
            <person name="Fung C.S."/>
            <person name="Xiao X."/>
            <person name="Malainual N."/>
            <person name="Hou J."/>
            <person name="Wang L."/>
            <person name="Wang M."/>
            <person name="Yang K.Y."/>
            <person name="Cui Y."/>
            <person name="Leung E.L."/>
            <person name="Nong W."/>
            <person name="Shin S.K."/>
            <person name="Au S.W."/>
            <person name="Jeong K.Y."/>
            <person name="Chew F.T."/>
            <person name="Hui J.H."/>
            <person name="Leung T.F."/>
            <person name="Tungtrongchitr A."/>
            <person name="Zhong N."/>
            <person name="Liu Z."/>
            <person name="Tsui S.K."/>
        </authorList>
    </citation>
    <scope>NUCLEOTIDE SEQUENCE [LARGE SCALE GENOMIC DNA]</scope>
    <source>
        <strain evidence="1">Derp</strain>
    </source>
</reference>
<sequence>MFRTGHVVFVVSVDVNDLFTNELDSKRERNVNTRKRTLFQRPFICSIRLRNFNNHGSIDYQRL</sequence>
<comment type="caution">
    <text evidence="1">The sequence shown here is derived from an EMBL/GenBank/DDBJ whole genome shotgun (WGS) entry which is preliminary data.</text>
</comment>
<gene>
    <name evidence="1" type="ORF">DERP_006031</name>
</gene>
<evidence type="ECO:0000313" key="2">
    <source>
        <dbReference type="Proteomes" id="UP000887458"/>
    </source>
</evidence>
<accession>A0ABQ8JS36</accession>
<proteinExistence type="predicted"/>
<protein>
    <submittedName>
        <fullName evidence="1">Uncharacterized protein</fullName>
    </submittedName>
</protein>
<organism evidence="1 2">
    <name type="scientific">Dermatophagoides pteronyssinus</name>
    <name type="common">European house dust mite</name>
    <dbReference type="NCBI Taxonomy" id="6956"/>
    <lineage>
        <taxon>Eukaryota</taxon>
        <taxon>Metazoa</taxon>
        <taxon>Ecdysozoa</taxon>
        <taxon>Arthropoda</taxon>
        <taxon>Chelicerata</taxon>
        <taxon>Arachnida</taxon>
        <taxon>Acari</taxon>
        <taxon>Acariformes</taxon>
        <taxon>Sarcoptiformes</taxon>
        <taxon>Astigmata</taxon>
        <taxon>Psoroptidia</taxon>
        <taxon>Analgoidea</taxon>
        <taxon>Pyroglyphidae</taxon>
        <taxon>Dermatophagoidinae</taxon>
        <taxon>Dermatophagoides</taxon>
    </lineage>
</organism>
<reference evidence="1 2" key="1">
    <citation type="journal article" date="2018" name="J. Allergy Clin. Immunol.">
        <title>High-quality assembly of Dermatophagoides pteronyssinus genome and transcriptome reveals a wide range of novel allergens.</title>
        <authorList>
            <person name="Liu X.Y."/>
            <person name="Yang K.Y."/>
            <person name="Wang M.Q."/>
            <person name="Kwok J.S."/>
            <person name="Zeng X."/>
            <person name="Yang Z."/>
            <person name="Xiao X.J."/>
            <person name="Lau C.P."/>
            <person name="Li Y."/>
            <person name="Huang Z.M."/>
            <person name="Ba J.G."/>
            <person name="Yim A.K."/>
            <person name="Ouyang C.Y."/>
            <person name="Ngai S.M."/>
            <person name="Chan T.F."/>
            <person name="Leung E.L."/>
            <person name="Liu L."/>
            <person name="Liu Z.G."/>
            <person name="Tsui S.K."/>
        </authorList>
    </citation>
    <scope>NUCLEOTIDE SEQUENCE [LARGE SCALE GENOMIC DNA]</scope>
    <source>
        <strain evidence="1">Derp</strain>
    </source>
</reference>
<name>A0ABQ8JS36_DERPT</name>
<evidence type="ECO:0000313" key="1">
    <source>
        <dbReference type="EMBL" id="KAH9425423.1"/>
    </source>
</evidence>
<dbReference type="Proteomes" id="UP000887458">
    <property type="component" value="Unassembled WGS sequence"/>
</dbReference>
<dbReference type="EMBL" id="NJHN03000018">
    <property type="protein sequence ID" value="KAH9425423.1"/>
    <property type="molecule type" value="Genomic_DNA"/>
</dbReference>